<comment type="cofactor">
    <cofactor evidence="1">
        <name>pyruvate</name>
        <dbReference type="ChEBI" id="CHEBI:15361"/>
    </cofactor>
</comment>
<keyword evidence="2" id="KW-0210">Decarboxylase</keyword>
<evidence type="ECO:0000256" key="3">
    <source>
        <dbReference type="ARBA" id="ARBA00022813"/>
    </source>
</evidence>
<dbReference type="GO" id="GO:0008295">
    <property type="term" value="P:spermidine biosynthetic process"/>
    <property type="evidence" value="ECO:0007669"/>
    <property type="project" value="UniProtKB-KW"/>
</dbReference>
<evidence type="ECO:0000256" key="5">
    <source>
        <dbReference type="ARBA" id="ARBA00023115"/>
    </source>
</evidence>
<proteinExistence type="predicted"/>
<dbReference type="Pfam" id="PF02675">
    <property type="entry name" value="AdoMet_dc"/>
    <property type="match status" value="1"/>
</dbReference>
<dbReference type="PANTHER" id="PTHR33866:SF1">
    <property type="entry name" value="S-ADENOSYLMETHIONINE DECARBOXYLASE PROENZYME"/>
    <property type="match status" value="1"/>
</dbReference>
<evidence type="ECO:0000256" key="9">
    <source>
        <dbReference type="ARBA" id="ARBA00023317"/>
    </source>
</evidence>
<dbReference type="SUPFAM" id="SSF56276">
    <property type="entry name" value="S-adenosylmethionine decarboxylase"/>
    <property type="match status" value="1"/>
</dbReference>
<evidence type="ECO:0000313" key="11">
    <source>
        <dbReference type="Proteomes" id="UP000253676"/>
    </source>
</evidence>
<organism evidence="10 11">
    <name type="scientific">Flavobacterium psychrolimnae</name>
    <dbReference type="NCBI Taxonomy" id="249351"/>
    <lineage>
        <taxon>Bacteria</taxon>
        <taxon>Pseudomonadati</taxon>
        <taxon>Bacteroidota</taxon>
        <taxon>Flavobacteriia</taxon>
        <taxon>Flavobacteriales</taxon>
        <taxon>Flavobacteriaceae</taxon>
        <taxon>Flavobacterium</taxon>
    </lineage>
</organism>
<evidence type="ECO:0000256" key="1">
    <source>
        <dbReference type="ARBA" id="ARBA00001928"/>
    </source>
</evidence>
<dbReference type="GO" id="GO:0004014">
    <property type="term" value="F:adenosylmethionine decarboxylase activity"/>
    <property type="evidence" value="ECO:0007669"/>
    <property type="project" value="InterPro"/>
</dbReference>
<protein>
    <submittedName>
        <fullName evidence="10">Adenosylmethionine decarboxylase</fullName>
    </submittedName>
</protein>
<evidence type="ECO:0000313" key="10">
    <source>
        <dbReference type="EMBL" id="RBN49690.1"/>
    </source>
</evidence>
<keyword evidence="9" id="KW-0670">Pyruvate</keyword>
<dbReference type="EMBL" id="QNUX01000011">
    <property type="protein sequence ID" value="RBN49690.1"/>
    <property type="molecule type" value="Genomic_DNA"/>
</dbReference>
<dbReference type="AlphaFoldDB" id="A0A366AXU9"/>
<keyword evidence="7" id="KW-0456">Lyase</keyword>
<keyword evidence="5" id="KW-0620">Polyamine biosynthesis</keyword>
<evidence type="ECO:0000256" key="8">
    <source>
        <dbReference type="ARBA" id="ARBA00023270"/>
    </source>
</evidence>
<evidence type="ECO:0000256" key="7">
    <source>
        <dbReference type="ARBA" id="ARBA00023239"/>
    </source>
</evidence>
<evidence type="ECO:0000256" key="6">
    <source>
        <dbReference type="ARBA" id="ARBA00023145"/>
    </source>
</evidence>
<gene>
    <name evidence="10" type="ORF">DR980_12170</name>
</gene>
<keyword evidence="4" id="KW-0745">Spermidine biosynthesis</keyword>
<dbReference type="GO" id="GO:0005829">
    <property type="term" value="C:cytosol"/>
    <property type="evidence" value="ECO:0007669"/>
    <property type="project" value="TreeGrafter"/>
</dbReference>
<keyword evidence="3" id="KW-0068">Autocatalytic cleavage</keyword>
<evidence type="ECO:0000256" key="4">
    <source>
        <dbReference type="ARBA" id="ARBA00023066"/>
    </source>
</evidence>
<dbReference type="PANTHER" id="PTHR33866">
    <property type="entry name" value="S-ADENOSYLMETHIONINE DECARBOXYLASE PROENZYME"/>
    <property type="match status" value="1"/>
</dbReference>
<keyword evidence="11" id="KW-1185">Reference proteome</keyword>
<dbReference type="InterPro" id="IPR003826">
    <property type="entry name" value="AdoMetDC_fam_prok"/>
</dbReference>
<dbReference type="Gene3D" id="3.60.90.10">
    <property type="entry name" value="S-adenosylmethionine decarboxylase"/>
    <property type="match status" value="1"/>
</dbReference>
<keyword evidence="6" id="KW-0865">Zymogen</keyword>
<comment type="caution">
    <text evidence="10">The sequence shown here is derived from an EMBL/GenBank/DDBJ whole genome shotgun (WGS) entry which is preliminary data.</text>
</comment>
<accession>A0A366AXU9</accession>
<name>A0A366AXU9_9FLAO</name>
<dbReference type="OrthoDB" id="9793120at2"/>
<keyword evidence="8" id="KW-0704">Schiff base</keyword>
<evidence type="ECO:0000256" key="2">
    <source>
        <dbReference type="ARBA" id="ARBA00022793"/>
    </source>
</evidence>
<dbReference type="RefSeq" id="WP_113636518.1">
    <property type="nucleotide sequence ID" value="NZ_QNUX01000011.1"/>
</dbReference>
<reference evidence="10 11" key="1">
    <citation type="submission" date="2018-07" db="EMBL/GenBank/DDBJ databases">
        <title>Complete genome sequence of Flavobacterium psychrolimnae LMG 22018.</title>
        <authorList>
            <person name="Kim D.-U."/>
        </authorList>
    </citation>
    <scope>NUCLEOTIDE SEQUENCE [LARGE SCALE GENOMIC DNA]</scope>
    <source>
        <strain evidence="10 11">LMG 22018</strain>
    </source>
</reference>
<sequence>MNSNSYSPGLHKLVTLQVDSIEKLTDSKEYIAVTNQILDKYGLEQVGIIVHDFDNDSFTIAVCLKESHICIHTWPEFNQLTLDVYLCNYLQDNSAKVKAVTQAYMDYFDAVIIKDFEINR</sequence>
<dbReference type="InterPro" id="IPR016067">
    <property type="entry name" value="S-AdoMet_deCO2ase_core"/>
</dbReference>
<dbReference type="Proteomes" id="UP000253676">
    <property type="component" value="Unassembled WGS sequence"/>
</dbReference>